<evidence type="ECO:0000313" key="3">
    <source>
        <dbReference type="Proteomes" id="UP000051008"/>
    </source>
</evidence>
<feature type="domain" description="Helicase Helix-turn-helix" evidence="1">
    <location>
        <begin position="249"/>
        <end position="335"/>
    </location>
</feature>
<name>A0A0R2A6R7_9LACO</name>
<keyword evidence="3" id="KW-1185">Reference proteome</keyword>
<gene>
    <name evidence="2" type="ORF">FC14_GL000961</name>
</gene>
<evidence type="ECO:0000259" key="1">
    <source>
        <dbReference type="Pfam" id="PF14493"/>
    </source>
</evidence>
<dbReference type="PATRIC" id="fig|1423718.3.peg.1009"/>
<dbReference type="OrthoDB" id="2146354at2"/>
<dbReference type="AlphaFoldDB" id="A0A0R2A6R7"/>
<dbReference type="EMBL" id="AYYP01000070">
    <property type="protein sequence ID" value="KRM63137.1"/>
    <property type="molecule type" value="Genomic_DNA"/>
</dbReference>
<reference evidence="2 3" key="1">
    <citation type="journal article" date="2015" name="Genome Announc.">
        <title>Expanding the biotechnology potential of lactobacilli through comparative genomics of 213 strains and associated genera.</title>
        <authorList>
            <person name="Sun Z."/>
            <person name="Harris H.M."/>
            <person name="McCann A."/>
            <person name="Guo C."/>
            <person name="Argimon S."/>
            <person name="Zhang W."/>
            <person name="Yang X."/>
            <person name="Jeffery I.B."/>
            <person name="Cooney J.C."/>
            <person name="Kagawa T.F."/>
            <person name="Liu W."/>
            <person name="Song Y."/>
            <person name="Salvetti E."/>
            <person name="Wrobel A."/>
            <person name="Rasinkangas P."/>
            <person name="Parkhill J."/>
            <person name="Rea M.C."/>
            <person name="O'Sullivan O."/>
            <person name="Ritari J."/>
            <person name="Douillard F.P."/>
            <person name="Paul Ross R."/>
            <person name="Yang R."/>
            <person name="Briner A.E."/>
            <person name="Felis G.E."/>
            <person name="de Vos W.M."/>
            <person name="Barrangou R."/>
            <person name="Klaenhammer T.R."/>
            <person name="Caufield P.W."/>
            <person name="Cui Y."/>
            <person name="Zhang H."/>
            <person name="O'Toole P.W."/>
        </authorList>
    </citation>
    <scope>NUCLEOTIDE SEQUENCE [LARGE SCALE GENOMIC DNA]</scope>
    <source>
        <strain evidence="2 3">DSM 20509</strain>
    </source>
</reference>
<organism evidence="2 3">
    <name type="scientific">Ligilactobacillus agilis DSM 20509</name>
    <dbReference type="NCBI Taxonomy" id="1423718"/>
    <lineage>
        <taxon>Bacteria</taxon>
        <taxon>Bacillati</taxon>
        <taxon>Bacillota</taxon>
        <taxon>Bacilli</taxon>
        <taxon>Lactobacillales</taxon>
        <taxon>Lactobacillaceae</taxon>
        <taxon>Ligilactobacillus</taxon>
    </lineage>
</organism>
<dbReference type="InterPro" id="IPR029491">
    <property type="entry name" value="Helicase_HTH"/>
</dbReference>
<dbReference type="RefSeq" id="WP_056977530.1">
    <property type="nucleotide sequence ID" value="NZ_AYYP01000070.1"/>
</dbReference>
<sequence length="347" mass="40208">MNYYWLLFFDANQPRRPAVLRQLLANRQKGSALYFGMLANWLQYIGLFSGFDEAKFDREIQQLVTAAYLEAGLAGLTLSTKGVEFINENDLKLELAQPKLFRIFPMELVANLILLAVQVASEASYQNKQYYVVTDNVYSQYLFKRWLTQSNYGLTGLQEELVPSLATFLANEPPQKAAIFAQKLRGHNFPGQTNEQLATIYGKFPFEIEQIWLDLLSRFAYYLYQGDGKLAELMALTQPNFEPVRASRFKTINAFMAGNTIKEIASHLHIKENTVLDHLYEAYIWHGKPDLLKLVSAKEQELMTKLFVETKSQEEWSYQDLVAVQPEIAFYKFRIFEIARGRKRWQT</sequence>
<protein>
    <recommendedName>
        <fullName evidence="1">Helicase Helix-turn-helix domain-containing protein</fullName>
    </recommendedName>
</protein>
<dbReference type="Proteomes" id="UP000051008">
    <property type="component" value="Unassembled WGS sequence"/>
</dbReference>
<accession>A0A0R2A6R7</accession>
<comment type="caution">
    <text evidence="2">The sequence shown here is derived from an EMBL/GenBank/DDBJ whole genome shotgun (WGS) entry which is preliminary data.</text>
</comment>
<dbReference type="Pfam" id="PF14493">
    <property type="entry name" value="HTH_40"/>
    <property type="match status" value="1"/>
</dbReference>
<evidence type="ECO:0000313" key="2">
    <source>
        <dbReference type="EMBL" id="KRM63137.1"/>
    </source>
</evidence>
<proteinExistence type="predicted"/>